<accession>A0A5J6MMM6</accession>
<dbReference type="PANTHER" id="PTHR21716:SF16">
    <property type="entry name" value="BLL1467 PROTEIN"/>
    <property type="match status" value="1"/>
</dbReference>
<dbReference type="PANTHER" id="PTHR21716">
    <property type="entry name" value="TRANSMEMBRANE PROTEIN"/>
    <property type="match status" value="1"/>
</dbReference>
<dbReference type="OrthoDB" id="9799225at2"/>
<evidence type="ECO:0000256" key="5">
    <source>
        <dbReference type="ARBA" id="ARBA00023136"/>
    </source>
</evidence>
<dbReference type="GO" id="GO:0016020">
    <property type="term" value="C:membrane"/>
    <property type="evidence" value="ECO:0007669"/>
    <property type="project" value="UniProtKB-SubCell"/>
</dbReference>
<sequence>MPLPEDPKTLLLLGIFLLLLFYGLYLAGQIVLPIIFAAILYLVLQPAMRLGTKFRIPKSVTAILMIVFVIAGVGALGFSLSAPASDWLAKVPAALARLDAQVRVFKQPMADLENASKQIEHLTDNTSTSATPVTLATPGVTGMLFSGTRNMLVGLGTMVVLLFFLLMSGDLFLRRFVEILPTLSNKKQAVEISREIESNISKYLATISMMNVAVGVLTGLAAYFCGLPDPVLWGTLAFLLNYVPILGPLGGIAIIFLASLLTFGTIWHALLPTGIYLAIHLIEGELVTPLLLARRFILNPVLIIVSLVFWYWMWGIPGALLAVPMLATVKIICDRIKRLAALGHFLGSEPRSEARSSGT</sequence>
<dbReference type="Pfam" id="PF01594">
    <property type="entry name" value="AI-2E_transport"/>
    <property type="match status" value="1"/>
</dbReference>
<evidence type="ECO:0000313" key="8">
    <source>
        <dbReference type="Proteomes" id="UP000326202"/>
    </source>
</evidence>
<dbReference type="KEGG" id="htq:FRZ44_40890"/>
<evidence type="ECO:0000256" key="3">
    <source>
        <dbReference type="ARBA" id="ARBA00022692"/>
    </source>
</evidence>
<evidence type="ECO:0000256" key="1">
    <source>
        <dbReference type="ARBA" id="ARBA00004141"/>
    </source>
</evidence>
<feature type="transmembrane region" description="Helical" evidence="6">
    <location>
        <begin position="236"/>
        <end position="258"/>
    </location>
</feature>
<reference evidence="7 8" key="1">
    <citation type="submission" date="2019-08" db="EMBL/GenBank/DDBJ databases">
        <title>Hyperibacter terrae gen. nov., sp. nov. and Hyperibacter viscosus sp. nov., two new members in the family Rhodospirillaceae isolated from the rhizosphere of Hypericum perforatum.</title>
        <authorList>
            <person name="Noviana Z."/>
        </authorList>
    </citation>
    <scope>NUCLEOTIDE SEQUENCE [LARGE SCALE GENOMIC DNA]</scope>
    <source>
        <strain evidence="7 8">R5913</strain>
    </source>
</reference>
<protein>
    <submittedName>
        <fullName evidence="7">AI-2E family transporter</fullName>
    </submittedName>
</protein>
<keyword evidence="4 6" id="KW-1133">Transmembrane helix</keyword>
<comment type="subcellular location">
    <subcellularLocation>
        <location evidence="1">Membrane</location>
        <topology evidence="1">Multi-pass membrane protein</topology>
    </subcellularLocation>
</comment>
<gene>
    <name evidence="7" type="ORF">FRZ44_40890</name>
</gene>
<feature type="transmembrane region" description="Helical" evidence="6">
    <location>
        <begin position="12"/>
        <end position="44"/>
    </location>
</feature>
<feature type="transmembrane region" description="Helical" evidence="6">
    <location>
        <begin position="151"/>
        <end position="173"/>
    </location>
</feature>
<name>A0A5J6MMM6_9PROT</name>
<evidence type="ECO:0000256" key="6">
    <source>
        <dbReference type="SAM" id="Phobius"/>
    </source>
</evidence>
<feature type="transmembrane region" description="Helical" evidence="6">
    <location>
        <begin position="302"/>
        <end position="329"/>
    </location>
</feature>
<evidence type="ECO:0000256" key="4">
    <source>
        <dbReference type="ARBA" id="ARBA00022989"/>
    </source>
</evidence>
<feature type="transmembrane region" description="Helical" evidence="6">
    <location>
        <begin position="203"/>
        <end position="224"/>
    </location>
</feature>
<comment type="similarity">
    <text evidence="2">Belongs to the autoinducer-2 exporter (AI-2E) (TC 2.A.86) family.</text>
</comment>
<feature type="transmembrane region" description="Helical" evidence="6">
    <location>
        <begin position="56"/>
        <end position="78"/>
    </location>
</feature>
<evidence type="ECO:0000256" key="2">
    <source>
        <dbReference type="ARBA" id="ARBA00009773"/>
    </source>
</evidence>
<dbReference type="GO" id="GO:0055085">
    <property type="term" value="P:transmembrane transport"/>
    <property type="evidence" value="ECO:0007669"/>
    <property type="project" value="TreeGrafter"/>
</dbReference>
<dbReference type="Proteomes" id="UP000326202">
    <property type="component" value="Chromosome"/>
</dbReference>
<organism evidence="7 8">
    <name type="scientific">Hypericibacter terrae</name>
    <dbReference type="NCBI Taxonomy" id="2602015"/>
    <lineage>
        <taxon>Bacteria</taxon>
        <taxon>Pseudomonadati</taxon>
        <taxon>Pseudomonadota</taxon>
        <taxon>Alphaproteobacteria</taxon>
        <taxon>Rhodospirillales</taxon>
        <taxon>Dongiaceae</taxon>
        <taxon>Hypericibacter</taxon>
    </lineage>
</organism>
<feature type="transmembrane region" description="Helical" evidence="6">
    <location>
        <begin position="265"/>
        <end position="282"/>
    </location>
</feature>
<keyword evidence="5 6" id="KW-0472">Membrane</keyword>
<dbReference type="EMBL" id="CP042906">
    <property type="protein sequence ID" value="QEX18778.1"/>
    <property type="molecule type" value="Genomic_DNA"/>
</dbReference>
<proteinExistence type="inferred from homology"/>
<evidence type="ECO:0000313" key="7">
    <source>
        <dbReference type="EMBL" id="QEX18778.1"/>
    </source>
</evidence>
<dbReference type="InterPro" id="IPR002549">
    <property type="entry name" value="AI-2E-like"/>
</dbReference>
<dbReference type="AlphaFoldDB" id="A0A5J6MMM6"/>
<keyword evidence="8" id="KW-1185">Reference proteome</keyword>
<keyword evidence="3 6" id="KW-0812">Transmembrane</keyword>